<dbReference type="EMBL" id="JAEDAF010000001">
    <property type="protein sequence ID" value="MBH8578572.1"/>
    <property type="molecule type" value="Genomic_DNA"/>
</dbReference>
<name>A0A510XAE9_9GAMM</name>
<protein>
    <submittedName>
        <fullName evidence="2">Uncharacterized protein</fullName>
    </submittedName>
</protein>
<reference evidence="2 4" key="1">
    <citation type="submission" date="2019-07" db="EMBL/GenBank/DDBJ databases">
        <title>Whole genome shotgun sequence of Halomonas pacifica NBRC 102220.</title>
        <authorList>
            <person name="Hosoyama A."/>
            <person name="Uohara A."/>
            <person name="Ohji S."/>
            <person name="Ichikawa N."/>
        </authorList>
    </citation>
    <scope>NUCLEOTIDE SEQUENCE [LARGE SCALE GENOMIC DNA]</scope>
    <source>
        <strain evidence="2 4">NBRC 102220</strain>
    </source>
</reference>
<evidence type="ECO:0000313" key="4">
    <source>
        <dbReference type="Proteomes" id="UP000321275"/>
    </source>
</evidence>
<dbReference type="AlphaFoldDB" id="A0A510XAE9"/>
<dbReference type="RefSeq" id="WP_146802826.1">
    <property type="nucleotide sequence ID" value="NZ_BJUK01000016.1"/>
</dbReference>
<comment type="caution">
    <text evidence="2">The sequence shown here is derived from an EMBL/GenBank/DDBJ whole genome shotgun (WGS) entry which is preliminary data.</text>
</comment>
<dbReference type="Proteomes" id="UP000651738">
    <property type="component" value="Unassembled WGS sequence"/>
</dbReference>
<evidence type="ECO:0000256" key="1">
    <source>
        <dbReference type="SAM" id="Phobius"/>
    </source>
</evidence>
<dbReference type="Proteomes" id="UP000321275">
    <property type="component" value="Unassembled WGS sequence"/>
</dbReference>
<feature type="transmembrane region" description="Helical" evidence="1">
    <location>
        <begin position="6"/>
        <end position="24"/>
    </location>
</feature>
<organism evidence="2 4">
    <name type="scientific">Bisbaumannia pacifica</name>
    <dbReference type="NCBI Taxonomy" id="77098"/>
    <lineage>
        <taxon>Bacteria</taxon>
        <taxon>Pseudomonadati</taxon>
        <taxon>Pseudomonadota</taxon>
        <taxon>Gammaproteobacteria</taxon>
        <taxon>Oceanospirillales</taxon>
        <taxon>Halomonadaceae</taxon>
        <taxon>Bisbaumannia</taxon>
    </lineage>
</organism>
<evidence type="ECO:0000313" key="5">
    <source>
        <dbReference type="Proteomes" id="UP000651738"/>
    </source>
</evidence>
<evidence type="ECO:0000313" key="2">
    <source>
        <dbReference type="EMBL" id="GEK47485.1"/>
    </source>
</evidence>
<keyword evidence="1" id="KW-0472">Membrane</keyword>
<keyword evidence="4" id="KW-1185">Reference proteome</keyword>
<gene>
    <name evidence="2" type="ORF">HPA02_17680</name>
    <name evidence="3" type="ORF">I7V36_00555</name>
</gene>
<evidence type="ECO:0000313" key="3">
    <source>
        <dbReference type="EMBL" id="MBH8578572.1"/>
    </source>
</evidence>
<reference evidence="3 5" key="2">
    <citation type="submission" date="2020-12" db="EMBL/GenBank/DDBJ databases">
        <title>Draft genome sequence of Halomonas pacifica strain CARE-V15.</title>
        <authorList>
            <person name="Vignesh N."/>
            <person name="Thabitha A."/>
            <person name="Saravanan R."/>
            <person name="Manigandan V."/>
        </authorList>
    </citation>
    <scope>NUCLEOTIDE SEQUENCE [LARGE SCALE GENOMIC DNA]</scope>
    <source>
        <strain evidence="3 5">CARE-V15</strain>
    </source>
</reference>
<dbReference type="EMBL" id="BJUK01000016">
    <property type="protein sequence ID" value="GEK47485.1"/>
    <property type="molecule type" value="Genomic_DNA"/>
</dbReference>
<sequence>MSAFWTTLFMAVAFGLFSGMLLRLARHREERRPSAWRHPLAGAAAGLVATLLHQAVNWVTRVPDWVLPLLVILLAWYWLRPRREALGLGHPDNGHG</sequence>
<feature type="transmembrane region" description="Helical" evidence="1">
    <location>
        <begin position="36"/>
        <end position="56"/>
    </location>
</feature>
<keyword evidence="1" id="KW-0812">Transmembrane</keyword>
<proteinExistence type="predicted"/>
<keyword evidence="1" id="KW-1133">Transmembrane helix</keyword>
<accession>A0A510XAE9</accession>
<feature type="transmembrane region" description="Helical" evidence="1">
    <location>
        <begin position="62"/>
        <end position="79"/>
    </location>
</feature>